<feature type="domain" description="FAD/NAD(P)-binding" evidence="5">
    <location>
        <begin position="152"/>
        <end position="357"/>
    </location>
</feature>
<feature type="domain" description="Dihydroprymidine dehydrogenase" evidence="6">
    <location>
        <begin position="23"/>
        <end position="137"/>
    </location>
</feature>
<evidence type="ECO:0000313" key="7">
    <source>
        <dbReference type="EMBL" id="MBB5225465.1"/>
    </source>
</evidence>
<dbReference type="Pfam" id="PF07992">
    <property type="entry name" value="Pyr_redox_2"/>
    <property type="match status" value="2"/>
</dbReference>
<keyword evidence="2 7" id="KW-0560">Oxidoreductase</keyword>
<dbReference type="SUPFAM" id="SSF46548">
    <property type="entry name" value="alpha-helical ferredoxin"/>
    <property type="match status" value="1"/>
</dbReference>
<dbReference type="InterPro" id="IPR009051">
    <property type="entry name" value="Helical_ferredxn"/>
</dbReference>
<organism evidence="7 8">
    <name type="scientific">Treponema ruminis</name>
    <dbReference type="NCBI Taxonomy" id="744515"/>
    <lineage>
        <taxon>Bacteria</taxon>
        <taxon>Pseudomonadati</taxon>
        <taxon>Spirochaetota</taxon>
        <taxon>Spirochaetia</taxon>
        <taxon>Spirochaetales</taxon>
        <taxon>Treponemataceae</taxon>
        <taxon>Treponema</taxon>
    </lineage>
</organism>
<dbReference type="RefSeq" id="WP_184657766.1">
    <property type="nucleotide sequence ID" value="NZ_CP031518.1"/>
</dbReference>
<dbReference type="AlphaFoldDB" id="A0A7W8G7X1"/>
<sequence length="511" mass="56167">MGKLTGFMDYARKENGNFAPLERITNFKEFHPVLDDKARREQAARCMNCGVPMCQSAIRLGGMVTGCPLHNFIPEWNDALYKGQYDMAAWRLLKTSSFPEFTGRVCPALCEKACNLENDAVTIHDNELYIIERAFATGYMKPEIPKSRSGKRIAVIGSGPAGLAVADWLNRRGHSVTVYEREDRAGGLLMYGIPNMKLDKKIVERRIQLMKDEGVQFIFNADVGRTFSSDDILKNYDAVALCCGAKNPRPLSASGAEKLLPAEKGGLMFAVDFLTKVTKSVVALSEAEKSFDGDLVITNKNIALSLEKKGINIEGKSVIVLGGGDTGNDCTGTCIRLGAKSVTQIEMMPKPPLERTADNPWPQWPKTLKTDYGAEESIAKFGHDPRVFKTTIKEVYSKDGKVTGVKTVEVEFKNVDGVRKLVEIEGSEKELEADLILVAAGFLGAEEYSASSFGTKLSPRNTVVTSSAESYQTENEKIFTAGDMHRGQSLVVWAIAEGRACAKAIDDWLMR</sequence>
<dbReference type="GO" id="GO:0016639">
    <property type="term" value="F:oxidoreductase activity, acting on the CH-NH2 group of donors, NAD or NADP as acceptor"/>
    <property type="evidence" value="ECO:0007669"/>
    <property type="project" value="InterPro"/>
</dbReference>
<dbReference type="Gene3D" id="3.50.50.60">
    <property type="entry name" value="FAD/NAD(P)-binding domain"/>
    <property type="match status" value="2"/>
</dbReference>
<comment type="caution">
    <text evidence="7">The sequence shown here is derived from an EMBL/GenBank/DDBJ whole genome shotgun (WGS) entry which is preliminary data.</text>
</comment>
<dbReference type="Gene3D" id="1.10.1060.10">
    <property type="entry name" value="Alpha-helical ferredoxin"/>
    <property type="match status" value="1"/>
</dbReference>
<evidence type="ECO:0000313" key="8">
    <source>
        <dbReference type="Proteomes" id="UP000518887"/>
    </source>
</evidence>
<evidence type="ECO:0000256" key="4">
    <source>
        <dbReference type="ARBA" id="ARBA00029440"/>
    </source>
</evidence>
<dbReference type="InterPro" id="IPR036188">
    <property type="entry name" value="FAD/NAD-bd_sf"/>
</dbReference>
<keyword evidence="1" id="KW-0028">Amino-acid biosynthesis</keyword>
<reference evidence="7 8" key="1">
    <citation type="submission" date="2020-08" db="EMBL/GenBank/DDBJ databases">
        <title>Genomic Encyclopedia of Type Strains, Phase IV (KMG-IV): sequencing the most valuable type-strain genomes for metagenomic binning, comparative biology and taxonomic classification.</title>
        <authorList>
            <person name="Goeker M."/>
        </authorList>
    </citation>
    <scope>NUCLEOTIDE SEQUENCE [LARGE SCALE GENOMIC DNA]</scope>
    <source>
        <strain evidence="7 8">DSM 103462</strain>
    </source>
</reference>
<dbReference type="Proteomes" id="UP000518887">
    <property type="component" value="Unassembled WGS sequence"/>
</dbReference>
<evidence type="ECO:0000259" key="5">
    <source>
        <dbReference type="Pfam" id="PF07992"/>
    </source>
</evidence>
<dbReference type="Pfam" id="PF14691">
    <property type="entry name" value="Fer4_20"/>
    <property type="match status" value="1"/>
</dbReference>
<dbReference type="InterPro" id="IPR023753">
    <property type="entry name" value="FAD/NAD-binding_dom"/>
</dbReference>
<proteinExistence type="predicted"/>
<dbReference type="NCBIfam" id="TIGR01317">
    <property type="entry name" value="GOGAT_sm_gam"/>
    <property type="match status" value="1"/>
</dbReference>
<evidence type="ECO:0000259" key="6">
    <source>
        <dbReference type="Pfam" id="PF14691"/>
    </source>
</evidence>
<dbReference type="EMBL" id="JACHFQ010000002">
    <property type="protein sequence ID" value="MBB5225465.1"/>
    <property type="molecule type" value="Genomic_DNA"/>
</dbReference>
<dbReference type="GO" id="GO:0004355">
    <property type="term" value="F:glutamate synthase (NADPH) activity"/>
    <property type="evidence" value="ECO:0007669"/>
    <property type="project" value="UniProtKB-EC"/>
</dbReference>
<keyword evidence="3" id="KW-0314">Glutamate biosynthesis</keyword>
<dbReference type="PANTHER" id="PTHR43100:SF1">
    <property type="entry name" value="GLUTAMATE SYNTHASE [NADPH] SMALL CHAIN"/>
    <property type="match status" value="1"/>
</dbReference>
<dbReference type="InterPro" id="IPR051394">
    <property type="entry name" value="Glutamate_Synthase"/>
</dbReference>
<accession>A0A7W8G7X1</accession>
<name>A0A7W8G7X1_9SPIR</name>
<gene>
    <name evidence="7" type="ORF">HNP76_000809</name>
</gene>
<dbReference type="PANTHER" id="PTHR43100">
    <property type="entry name" value="GLUTAMATE SYNTHASE [NADPH] SMALL CHAIN"/>
    <property type="match status" value="1"/>
</dbReference>
<dbReference type="GO" id="GO:0016040">
    <property type="term" value="F:glutamate synthase (NADH) activity"/>
    <property type="evidence" value="ECO:0007669"/>
    <property type="project" value="UniProtKB-EC"/>
</dbReference>
<dbReference type="GO" id="GO:0006537">
    <property type="term" value="P:glutamate biosynthetic process"/>
    <property type="evidence" value="ECO:0007669"/>
    <property type="project" value="UniProtKB-KW"/>
</dbReference>
<dbReference type="EC" id="1.4.1.13" evidence="7"/>
<dbReference type="EC" id="1.4.1.14" evidence="7"/>
<dbReference type="PRINTS" id="PR00419">
    <property type="entry name" value="ADXRDTASE"/>
</dbReference>
<comment type="pathway">
    <text evidence="4">Amino-acid biosynthesis.</text>
</comment>
<dbReference type="InterPro" id="IPR028261">
    <property type="entry name" value="DPD_II"/>
</dbReference>
<protein>
    <submittedName>
        <fullName evidence="7">Glutamate synthase (NADPH/NADH) small chain</fullName>
        <ecNumber evidence="7">1.4.1.13</ecNumber>
        <ecNumber evidence="7">1.4.1.14</ecNumber>
    </submittedName>
</protein>
<evidence type="ECO:0000256" key="2">
    <source>
        <dbReference type="ARBA" id="ARBA00023002"/>
    </source>
</evidence>
<dbReference type="InterPro" id="IPR006005">
    <property type="entry name" value="Glut_synth_ssu1"/>
</dbReference>
<dbReference type="GO" id="GO:0051536">
    <property type="term" value="F:iron-sulfur cluster binding"/>
    <property type="evidence" value="ECO:0007669"/>
    <property type="project" value="InterPro"/>
</dbReference>
<feature type="domain" description="FAD/NAD(P)-binding" evidence="5">
    <location>
        <begin position="386"/>
        <end position="498"/>
    </location>
</feature>
<evidence type="ECO:0000256" key="1">
    <source>
        <dbReference type="ARBA" id="ARBA00022605"/>
    </source>
</evidence>
<evidence type="ECO:0000256" key="3">
    <source>
        <dbReference type="ARBA" id="ARBA00023164"/>
    </source>
</evidence>
<dbReference type="SUPFAM" id="SSF51971">
    <property type="entry name" value="Nucleotide-binding domain"/>
    <property type="match status" value="2"/>
</dbReference>
<keyword evidence="8" id="KW-1185">Reference proteome</keyword>